<keyword evidence="3" id="KW-1185">Reference proteome</keyword>
<protein>
    <submittedName>
        <fullName evidence="2">Uncharacterized protein</fullName>
    </submittedName>
</protein>
<feature type="compositionally biased region" description="Basic and acidic residues" evidence="1">
    <location>
        <begin position="910"/>
        <end position="921"/>
    </location>
</feature>
<reference evidence="2 3" key="1">
    <citation type="journal article" date="2010" name="Nature">
        <title>The Ectocarpus genome and the independent evolution of multicellularity in brown algae.</title>
        <authorList>
            <person name="Cock J.M."/>
            <person name="Sterck L."/>
            <person name="Rouze P."/>
            <person name="Scornet D."/>
            <person name="Allen A.E."/>
            <person name="Amoutzias G."/>
            <person name="Anthouard V."/>
            <person name="Artiguenave F."/>
            <person name="Aury J.M."/>
            <person name="Badger J.H."/>
            <person name="Beszteri B."/>
            <person name="Billiau K."/>
            <person name="Bonnet E."/>
            <person name="Bothwell J.H."/>
            <person name="Bowler C."/>
            <person name="Boyen C."/>
            <person name="Brownlee C."/>
            <person name="Carrano C.J."/>
            <person name="Charrier B."/>
            <person name="Cho G.Y."/>
            <person name="Coelho S.M."/>
            <person name="Collen J."/>
            <person name="Corre E."/>
            <person name="Da Silva C."/>
            <person name="Delage L."/>
            <person name="Delaroque N."/>
            <person name="Dittami S.M."/>
            <person name="Doulbeau S."/>
            <person name="Elias M."/>
            <person name="Farnham G."/>
            <person name="Gachon C.M."/>
            <person name="Gschloessl B."/>
            <person name="Heesch S."/>
            <person name="Jabbari K."/>
            <person name="Jubin C."/>
            <person name="Kawai H."/>
            <person name="Kimura K."/>
            <person name="Kloareg B."/>
            <person name="Kupper F.C."/>
            <person name="Lang D."/>
            <person name="Le Bail A."/>
            <person name="Leblanc C."/>
            <person name="Lerouge P."/>
            <person name="Lohr M."/>
            <person name="Lopez P.J."/>
            <person name="Martens C."/>
            <person name="Maumus F."/>
            <person name="Michel G."/>
            <person name="Miranda-Saavedra D."/>
            <person name="Morales J."/>
            <person name="Moreau H."/>
            <person name="Motomura T."/>
            <person name="Nagasato C."/>
            <person name="Napoli C.A."/>
            <person name="Nelson D.R."/>
            <person name="Nyvall-Collen P."/>
            <person name="Peters A.F."/>
            <person name="Pommier C."/>
            <person name="Potin P."/>
            <person name="Poulain J."/>
            <person name="Quesneville H."/>
            <person name="Read B."/>
            <person name="Rensing S.A."/>
            <person name="Ritter A."/>
            <person name="Rousvoal S."/>
            <person name="Samanta M."/>
            <person name="Samson G."/>
            <person name="Schroeder D.C."/>
            <person name="Segurens B."/>
            <person name="Strittmatter M."/>
            <person name="Tonon T."/>
            <person name="Tregear J.W."/>
            <person name="Valentin K."/>
            <person name="von Dassow P."/>
            <person name="Yamagishi T."/>
            <person name="Van de Peer Y."/>
            <person name="Wincker P."/>
        </authorList>
    </citation>
    <scope>NUCLEOTIDE SEQUENCE [LARGE SCALE GENOMIC DNA]</scope>
    <source>
        <strain evidence="3">Ec32 / CCAP1310/4</strain>
    </source>
</reference>
<dbReference type="EMBL" id="FN649728">
    <property type="protein sequence ID" value="CBN77602.1"/>
    <property type="molecule type" value="Genomic_DNA"/>
</dbReference>
<evidence type="ECO:0000256" key="1">
    <source>
        <dbReference type="SAM" id="MobiDB-lite"/>
    </source>
</evidence>
<accession>D8LMJ2</accession>
<evidence type="ECO:0000313" key="3">
    <source>
        <dbReference type="Proteomes" id="UP000002630"/>
    </source>
</evidence>
<feature type="compositionally biased region" description="Basic and acidic residues" evidence="1">
    <location>
        <begin position="1170"/>
        <end position="1195"/>
    </location>
</feature>
<organism evidence="2 3">
    <name type="scientific">Ectocarpus siliculosus</name>
    <name type="common">Brown alga</name>
    <name type="synonym">Conferva siliculosa</name>
    <dbReference type="NCBI Taxonomy" id="2880"/>
    <lineage>
        <taxon>Eukaryota</taxon>
        <taxon>Sar</taxon>
        <taxon>Stramenopiles</taxon>
        <taxon>Ochrophyta</taxon>
        <taxon>PX clade</taxon>
        <taxon>Phaeophyceae</taxon>
        <taxon>Ectocarpales</taxon>
        <taxon>Ectocarpaceae</taxon>
        <taxon>Ectocarpus</taxon>
    </lineage>
</organism>
<feature type="region of interest" description="Disordered" evidence="1">
    <location>
        <begin position="955"/>
        <end position="1011"/>
    </location>
</feature>
<feature type="compositionally biased region" description="Basic and acidic residues" evidence="1">
    <location>
        <begin position="1315"/>
        <end position="1328"/>
    </location>
</feature>
<sequence length="1551" mass="167154">MTGELMRQVAALDVTRMSCEQITEWFASEDTAGKMQHRVLGVNGKDLLRALHEAPEDVADWLDPTTCGEGKIQERIKDERFKSLREGLVRTLAESSGKLAEIEALKLARKINHHKQVWSATWKLVARGCCHGVMELRCLVRTLLYRLRINGPSVSLDDLSVFADYARFLLVPSQVYDVTGTALAKTLSGSLELILKNKNNKTATALGSEATERCLQSFVGVLCALCPYPSGDSRDTASTSEAGRRLGDVCIVSLPVLCPGLGRYQLVRRDQTVRWLGIERAETETTRTTTNKLRSFQDYPIPTEATHTKCVMASFLAKLSWHDDNKIQMYQAAEEVIPRVLLAWLCDIGMKDLAQGDKYVASARLNMATVIWNLSKRADNAAGLVQPETFDMLFYLLGQKEEEGDVLRRIVSCIQNLASMRRCASDLTDYIASDPSVSNFLGTLFGLLARGSAKNMHQRVMGTFANLAYLCVAGGASTEWAGHLRESLKQFLLHFTETSDVLGNFNLDPLEAQDRQLKFQGVRFEVVDLLQCIATPSERYASDGSGGEGGHGYDTAVASEHSGRSFGGQERAVDASEQMRADTVRTFALWILAHYTGRSDDRVHVASHGGLTVLTSILMGPTGLVEAAKAGGASGGKPASKQSFINLKLAAKALANLCQAPQNAELVEPAGALAAIKALYAYISDNNDIVGNTSASTQPSTSSAYGRAQMNCIPARYKIDPDFRKAYLVIQENLWRPVVKDPVVHEDGSLTVHYEVPAGNNECFELSKKLTPLMVERKELQICQGEVPHQINVFAEVAACLSALAMHSSVLKLFAPSGVLGPFLELSLEQLVPRETCLTALLDTPVKAYSQHAQVMRHLWSLITSTVLDSETDAPESEGDDTEGNFGEDAVVQEGDGIDVSGEGAGDPTVEPKAERRRQSDAETASWSSRIVQKKLEQALAVRVLDRLVAGADEDAFEPAQSSSTRGDGSWGSDKIGEQDSQQPGGGKGLSFDEGAKSKRRRSSGASAPLSVLDVGRRTSAEFRRQSLLMTSGRAYTVSGILSQQVLLSGIIVLASPTDESKDKWRRVLSASLAAPVLSAQRRLEYFCIGLAGSVSDAVRRNWLALDGNRTNARNAMKALMELCVDHMAVLVNKAELASFQNRPDTETVATTEPSALSPLATQRNSNNSAEEKSPRARPQRESLTDPPEKPDTKSSPKRGLGLSINPDVGKCRGDEIGGGGGGCGFDGGMTAAGVGGDDRRHGREQPALFRQERSFDSAGAISALSGMSGLGVGGGAETRGGIEAFLLPEEEQVVQMLFRAILSLLSVKEECTTAEDSRLGDGSENPRRQQSRTVGKNRWGSFRGRERQSRLGVEAAGDSAGGAEGRGDDTSRPPAGAAGRLDDILRLCCRLLRCGPGDGVLHVSLQAIGKVSAAGGGGAPSAANTPDGKPGTRRSFTRQSSSEWDSEASLDMDGDFDVRQRSEDGCIPPLLAMVRSGGCNTERGAASMEQEVALCVLQDLASANNLCREAIVCHGGVPVLLQAPENYSARARRAVADRGTRTNESKQNWP</sequence>
<dbReference type="Proteomes" id="UP000002630">
    <property type="component" value="Linkage Group LG03"/>
</dbReference>
<evidence type="ECO:0000313" key="2">
    <source>
        <dbReference type="EMBL" id="CBN77602.1"/>
    </source>
</evidence>
<feature type="region of interest" description="Disordered" evidence="1">
    <location>
        <begin position="1315"/>
        <end position="1378"/>
    </location>
</feature>
<feature type="region of interest" description="Disordered" evidence="1">
    <location>
        <begin position="896"/>
        <end position="929"/>
    </location>
</feature>
<dbReference type="InterPro" id="IPR011989">
    <property type="entry name" value="ARM-like"/>
</dbReference>
<feature type="region of interest" description="Disordered" evidence="1">
    <location>
        <begin position="1143"/>
        <end position="1210"/>
    </location>
</feature>
<feature type="region of interest" description="Disordered" evidence="1">
    <location>
        <begin position="1415"/>
        <end position="1452"/>
    </location>
</feature>
<dbReference type="InParanoid" id="D8LMJ2"/>
<feature type="compositionally biased region" description="Polar residues" evidence="1">
    <location>
        <begin position="1143"/>
        <end position="1169"/>
    </location>
</feature>
<name>D8LMJ2_ECTSI</name>
<proteinExistence type="predicted"/>
<dbReference type="EMBL" id="FN648596">
    <property type="protein sequence ID" value="CBN77602.1"/>
    <property type="molecule type" value="Genomic_DNA"/>
</dbReference>
<gene>
    <name evidence="2" type="ORF">Esi_0004_0241</name>
</gene>
<dbReference type="SUPFAM" id="SSF48371">
    <property type="entry name" value="ARM repeat"/>
    <property type="match status" value="1"/>
</dbReference>
<dbReference type="Gene3D" id="1.25.10.10">
    <property type="entry name" value="Leucine-rich Repeat Variant"/>
    <property type="match status" value="3"/>
</dbReference>
<dbReference type="InterPro" id="IPR016024">
    <property type="entry name" value="ARM-type_fold"/>
</dbReference>